<dbReference type="Gene3D" id="3.40.50.720">
    <property type="entry name" value="NAD(P)-binding Rossmann-like Domain"/>
    <property type="match status" value="1"/>
</dbReference>
<dbReference type="Pfam" id="PF00106">
    <property type="entry name" value="adh_short"/>
    <property type="match status" value="1"/>
</dbReference>
<keyword evidence="2" id="KW-0560">Oxidoreductase</keyword>
<comment type="caution">
    <text evidence="4">The sequence shown here is derived from an EMBL/GenBank/DDBJ whole genome shotgun (WGS) entry which is preliminary data.</text>
</comment>
<comment type="similarity">
    <text evidence="1 3">Belongs to the short-chain dehydrogenases/reductases (SDR) family.</text>
</comment>
<evidence type="ECO:0000256" key="3">
    <source>
        <dbReference type="RuleBase" id="RU000363"/>
    </source>
</evidence>
<dbReference type="PANTHER" id="PTHR44196:SF3">
    <property type="entry name" value="SHORT CHAIN DEHYDROGENASE FAMILY PROTEIN"/>
    <property type="match status" value="1"/>
</dbReference>
<reference evidence="4 5" key="1">
    <citation type="journal article" date="2016" name="PLoS ONE">
        <title>Genomic Diversity of Enterotoxigenic Strains of Bacteroides fragilis.</title>
        <authorList>
            <person name="Pierce J.V."/>
            <person name="Bernstein H.D."/>
        </authorList>
    </citation>
    <scope>NUCLEOTIDE SEQUENCE [LARGE SCALE GENOMIC DNA]</scope>
    <source>
        <strain evidence="4 5">20793-3</strain>
    </source>
</reference>
<gene>
    <name evidence="4" type="ORF">AC094_22560</name>
</gene>
<organism evidence="4 5">
    <name type="scientific">Bacteroides fragilis</name>
    <dbReference type="NCBI Taxonomy" id="817"/>
    <lineage>
        <taxon>Bacteria</taxon>
        <taxon>Pseudomonadati</taxon>
        <taxon>Bacteroidota</taxon>
        <taxon>Bacteroidia</taxon>
        <taxon>Bacteroidales</taxon>
        <taxon>Bacteroidaceae</taxon>
        <taxon>Bacteroides</taxon>
    </lineage>
</organism>
<dbReference type="SUPFAM" id="SSF51735">
    <property type="entry name" value="NAD(P)-binding Rossmann-fold domains"/>
    <property type="match status" value="1"/>
</dbReference>
<dbReference type="InterPro" id="IPR002347">
    <property type="entry name" value="SDR_fam"/>
</dbReference>
<sequence>MCSEPDTFVQTLKDIKMKKVIIIGATSGIGKGLAERFLREGNTVGITGRREDKLQEICSQNKNCFYSVSDVTKDTDTVRQLSNLVNRVGGMDILVFCSGIGELNPELDYLLEKPTLLTNVIGFTNVVDWAFHFFQKQEWGHLIVISSVGGMRGEGIAPAYNASKAYQINYTEGLRKKTAKLPYPIYITDVRPGFVDTAMAKGEGLFWITPLDKAVQQIYRAILRRRKVAYVSKRWKYVALLLRMIPASIYCKM</sequence>
<dbReference type="InterPro" id="IPR036291">
    <property type="entry name" value="NAD(P)-bd_dom_sf"/>
</dbReference>
<evidence type="ECO:0000313" key="5">
    <source>
        <dbReference type="Proteomes" id="UP000093197"/>
    </source>
</evidence>
<evidence type="ECO:0000313" key="4">
    <source>
        <dbReference type="EMBL" id="OCR31484.1"/>
    </source>
</evidence>
<accession>A0A853PSQ2</accession>
<dbReference type="PRINTS" id="PR00080">
    <property type="entry name" value="SDRFAMILY"/>
</dbReference>
<dbReference type="EMBL" id="LIDT01000024">
    <property type="protein sequence ID" value="OCR31484.1"/>
    <property type="molecule type" value="Genomic_DNA"/>
</dbReference>
<evidence type="ECO:0000256" key="2">
    <source>
        <dbReference type="ARBA" id="ARBA00023002"/>
    </source>
</evidence>
<proteinExistence type="inferred from homology"/>
<evidence type="ECO:0000256" key="1">
    <source>
        <dbReference type="ARBA" id="ARBA00006484"/>
    </source>
</evidence>
<dbReference type="Proteomes" id="UP000093197">
    <property type="component" value="Unassembled WGS sequence"/>
</dbReference>
<dbReference type="GO" id="GO:0016491">
    <property type="term" value="F:oxidoreductase activity"/>
    <property type="evidence" value="ECO:0007669"/>
    <property type="project" value="UniProtKB-KW"/>
</dbReference>
<dbReference type="PANTHER" id="PTHR44196">
    <property type="entry name" value="DEHYDROGENASE/REDUCTASE SDR FAMILY MEMBER 7B"/>
    <property type="match status" value="1"/>
</dbReference>
<protein>
    <submittedName>
        <fullName evidence="4">Oxidoreductase</fullName>
    </submittedName>
</protein>
<dbReference type="AlphaFoldDB" id="A0A853PSQ2"/>
<dbReference type="GO" id="GO:0016020">
    <property type="term" value="C:membrane"/>
    <property type="evidence" value="ECO:0007669"/>
    <property type="project" value="TreeGrafter"/>
</dbReference>
<name>A0A853PSQ2_BACFG</name>
<dbReference type="PRINTS" id="PR00081">
    <property type="entry name" value="GDHRDH"/>
</dbReference>